<protein>
    <submittedName>
        <fullName evidence="1">Uncharacterized protein</fullName>
    </submittedName>
</protein>
<sequence>MAAQTFCVLPTTDIHLVSSISQMSSFSLDTLISANGNVVDMTKLSYSDFNPNIVTVTKDTVHNKTVITALADGHTMCRVRYSDGGITHECLLSISIHPGVSKFWLGSDKITIHTGASYHGYVVSVFAKFSDNEIADITYHPYLSYVPDGISTNTNKCTVSNHIIKSTTAVTGNSSVQTKISISLNGLSSLPAQDVNVDIKKAFNSKREILEKVYKGISTSTHVNILILSDGFLNKADFEIYRTMLVQQLTENSLFSPYHLVRDNMTIWSAFEPSNDMAEGITVSHAINTEDSYYPDLEEGSGNYLYQLINLVGLPNSSSPANLNDALASWASIPGFVPTSLTLDVFNAWKSKNTIKGFVATKDTEMGISIGKRLGDKIESTRVGTTPQSVYAWYRPTQQQRIIEFDRRRYPQKNHMAYGAFANKIILAQNATQPTIQTSSPLDTYFSSLKYLDSSLSTPSNGTEYNIGNNWNIIGKDRRLVIFLCNHYKAAGQSIVSGWIVPSPVNKAFYLGGVGATLGTRKDYVITSGSIITEKLNDNVNTAVLSNEIDKFRVVSTFAHELMHALGLKDEYEGGETRTIIQNQNDKDNVDSECNTCTFDKIMKAGTDPLNKKIDPDKIKWNFRRIAFSSMTITDATNTGLNITVKVEPFEASKWKSIKDYKDATNNPVVLPLYLRSGLYDPSEPGLFFELKIEQITNITGNIITLKVDSSDSSKITNNIGKLKQGSCIYMPKRYQNDYDPSKPELRLINPRVFEYLHISNLSFAPSYCAVGYDGPEFPESDSNINLATTTASSIYPEFSSPKNRFLVTAIYEGGAVWNCNVFRGNGWSILRQILMHRHFSLFNVDSPDLDPLEAPKSSSEMTTVYAAFDMIAKYYLVSIIYPTALEKLDSLEYKITDNTDLSH</sequence>
<dbReference type="Proteomes" id="UP000612233">
    <property type="component" value="Unassembled WGS sequence"/>
</dbReference>
<dbReference type="AlphaFoldDB" id="A0A927GKV5"/>
<proteinExistence type="predicted"/>
<dbReference type="SUPFAM" id="SSF55486">
    <property type="entry name" value="Metalloproteases ('zincins'), catalytic domain"/>
    <property type="match status" value="1"/>
</dbReference>
<comment type="caution">
    <text evidence="1">The sequence shown here is derived from an EMBL/GenBank/DDBJ whole genome shotgun (WGS) entry which is preliminary data.</text>
</comment>
<accession>A0A927GKV5</accession>
<evidence type="ECO:0000313" key="2">
    <source>
        <dbReference type="Proteomes" id="UP000612233"/>
    </source>
</evidence>
<gene>
    <name evidence="1" type="ORF">IC235_18425</name>
</gene>
<dbReference type="EMBL" id="JACXAD010000024">
    <property type="protein sequence ID" value="MBD2769870.1"/>
    <property type="molecule type" value="Genomic_DNA"/>
</dbReference>
<reference evidence="1" key="1">
    <citation type="submission" date="2020-09" db="EMBL/GenBank/DDBJ databases">
        <authorList>
            <person name="Kim M.K."/>
        </authorList>
    </citation>
    <scope>NUCLEOTIDE SEQUENCE</scope>
    <source>
        <strain evidence="1">BT664</strain>
    </source>
</reference>
<name>A0A927GKV5_9BACT</name>
<evidence type="ECO:0000313" key="1">
    <source>
        <dbReference type="EMBL" id="MBD2769870.1"/>
    </source>
</evidence>
<organism evidence="1 2">
    <name type="scientific">Hymenobacter montanus</name>
    <dbReference type="NCBI Taxonomy" id="2771359"/>
    <lineage>
        <taxon>Bacteria</taxon>
        <taxon>Pseudomonadati</taxon>
        <taxon>Bacteroidota</taxon>
        <taxon>Cytophagia</taxon>
        <taxon>Cytophagales</taxon>
        <taxon>Hymenobacteraceae</taxon>
        <taxon>Hymenobacter</taxon>
    </lineage>
</organism>
<keyword evidence="2" id="KW-1185">Reference proteome</keyword>
<dbReference type="RefSeq" id="WP_191006679.1">
    <property type="nucleotide sequence ID" value="NZ_JACXAD010000024.1"/>
</dbReference>